<comment type="caution">
    <text evidence="1">The sequence shown here is derived from an EMBL/GenBank/DDBJ whole genome shotgun (WGS) entry which is preliminary data.</text>
</comment>
<name>A0A4Z1HAJ5_9HELO</name>
<keyword evidence="2" id="KW-1185">Reference proteome</keyword>
<dbReference type="AlphaFoldDB" id="A0A4Z1HAJ5"/>
<dbReference type="Proteomes" id="UP000297527">
    <property type="component" value="Unassembled WGS sequence"/>
</dbReference>
<accession>A0A4Z1HAJ5</accession>
<evidence type="ECO:0000313" key="2">
    <source>
        <dbReference type="Proteomes" id="UP000297527"/>
    </source>
</evidence>
<evidence type="ECO:0000313" key="1">
    <source>
        <dbReference type="EMBL" id="TGO46084.1"/>
    </source>
</evidence>
<organism evidence="1 2">
    <name type="scientific">Botryotinia convoluta</name>
    <dbReference type="NCBI Taxonomy" id="54673"/>
    <lineage>
        <taxon>Eukaryota</taxon>
        <taxon>Fungi</taxon>
        <taxon>Dikarya</taxon>
        <taxon>Ascomycota</taxon>
        <taxon>Pezizomycotina</taxon>
        <taxon>Leotiomycetes</taxon>
        <taxon>Helotiales</taxon>
        <taxon>Sclerotiniaceae</taxon>
        <taxon>Botryotinia</taxon>
    </lineage>
</organism>
<protein>
    <submittedName>
        <fullName evidence="1">Uncharacterized protein</fullName>
    </submittedName>
</protein>
<reference evidence="1 2" key="1">
    <citation type="submission" date="2017-12" db="EMBL/GenBank/DDBJ databases">
        <title>Comparative genomics of Botrytis spp.</title>
        <authorList>
            <person name="Valero-Jimenez C.A."/>
            <person name="Tapia P."/>
            <person name="Veloso J."/>
            <person name="Silva-Moreno E."/>
            <person name="Staats M."/>
            <person name="Valdes J.H."/>
            <person name="Van Kan J.A.L."/>
        </authorList>
    </citation>
    <scope>NUCLEOTIDE SEQUENCE [LARGE SCALE GENOMIC DNA]</scope>
    <source>
        <strain evidence="1 2">MUCL11595</strain>
    </source>
</reference>
<proteinExistence type="predicted"/>
<dbReference type="EMBL" id="PQXN01000344">
    <property type="protein sequence ID" value="TGO46084.1"/>
    <property type="molecule type" value="Genomic_DNA"/>
</dbReference>
<gene>
    <name evidence="1" type="ORF">BCON_0346g00100</name>
</gene>
<sequence>MACVVLDGTSDSSLQKMESIFKEIDGALIEALKCVPLLVSPYWGNHKDPRYRTVDPECDEGFGICESHLHEFGDLSKIALAVEIQTQLVLIGGTEDGKFAFVADKKKCAMLRAQDGILGLVDFIEQNPSRKRI</sequence>
<dbReference type="OrthoDB" id="6359816at2759"/>